<accession>A0AAD3H773</accession>
<sequence length="4924" mass="548325">MILPDPSHMSCHIKAEKIDKGAESLSFAKAMKDTKSLKTYASDGVKATEVKEAILVKSNTSVFEEPSPTVLTIFKKSEKETKTRQLSAISIEKHEGGNTDEGTIPIAACVDMQPMGMIELGKGRGHGKDLRLDFFEPKSSKKDEEEDMLIATDAVNGTDIAGDKGARYGSLIRGGGSFDAVGNFEEASSALACSKMRIGKENVLEVLENRSENGSDINKDASISIALTTNEESSLMKSFKVSVDSSINKGKSLIMPHYVFGFLVKVLTPLFVVVFQGNSLKKLLPSMMLLLFPLASVAASSTTTTTSISMHKSSLCGVDDAMPFKQMDATLGECKYQCISLRTCSGMQYVDPKQCLLYDVPFSSMKSVDDDAVTCGIKEKIFADEVAFNQFDDFLHHFRSKCGEAIDHDHATRVTDLDSFSACEDRCMAMKECKAFDWKGASKNVCNILEYVVVEEDILPVLGLDNKSDRVCGVRTQMDKSDAGDKESTGELVNQSDILDPIDETKESRSLEAVPASVESESDQNDFALDLSKSFQMSLESFMLLSSFKFDHSNREWCVREWFDTELEESRIKMWPCPDVNNLKHWFYIDSIGRFRLSVRPDQCLRWDDGTKLLFKDCGSSDSSKYTFVFSGGALRAMKDDNSLWLLGVKTVKPQDKYKYLRLFNRDNHGDNPSLYLWYTIYASESPSLVPTSQPTSQPSSSPSSKPSPSPSRRPSPQPSPSPSAKPTRLPSTEPSMLPSLLPSNAPSDEPSSTPSDQPSLQPSSIPSDQPSSLPSSTPSDVPSDIPSDQPSLLPSSTPSDQPSLLPSSEPSQEPSRDPSSEPSLLPSSEPSSEPSECVDEEGWVVGGNLDDYKNQPYAGTTCAELSNYTNPGSWCKAILNQPNSTYLGKAVDEACCACHGSTFKTNYPSVAPTDQPSFSSYPSVVPVASLSPSSCEDEPNWSFFDKDGHELGCSDIEESIERNGRDACTQFKDIYSDDKTVNSACCICGGGMHQSREPSSAPSVSTMPSFNSSAPSVCVDEEDWIVGGYSTYAGITCAELSAMNNTDSWCEAILQQSNSTYRGKAVNEACCACDGSKFRNIAPSSVPSEKPSISDSPSMEEYPSSVPSTEPSKCIDEPNWHFYNDTGHQLGCEDLIVDFGNEIDMCERFKDIYLDGKTVNTACCICGGGINLTRAPSSVPSTSQSPSLTPSKSSEPSFKPSNIPSQTPTISLAPSSFPIGINATILDEKECRADTECFSGECLFPPEQKITESFPKIGIDGVFDNSVSEENKTTTVEFTLREPVGSCMAGVLEIPDNMLDETSDFELLRNIQYYSENQEYFIVFTGSGYLELRDLQNASPLWSRPESVDGSRPNYVGNKCFLQENGNIIIYNAQGTVLWASVQNPLEACEGPCQDNSSCDSSKGLQCYDQSIGGPVERFLNVFDEESINHGYSRRLSEESSPPTPKPSDNPSSMPSEVPSETPSDFPSSFPSLSPSSEPSTSPSFSALPSQIPSTYPSLSVVPSMEPSLIPSTSPSNNPIPGCSGFNDGVTKFCYDPKREGQLQIGTILNLGEKYWKIRTLTLCEGSCENDGHCEEGLVCSSDPRGCNGEAEDGWGYCVYPELDPEKSSSNLSKGKSFLRIHNDGYIQVLTREDPPELVWSSHEIPNLENIKSFDRENDVSSHLSKELFSVGIYTREDFGMELNQTANFGLHVSTADSSVELHGTVSRAYELPVPILVSASSTISFDVTLGEGVSALALCVDDGLVPSNIENGRVVTSCLALGGSNIDTVFTKYILYGDSILPENSETSVEFDLDRLFPSRTKKIEYLGFVQVINENVADYQPSIIKNIIFSDWGQGRRRLQSNQNKCGNNADGTCPPGELAASSVPGLHDSCIADGDFCSPASTILRQITLNDGQKCIDHNECRSGFCNDDKECQSKDMTIGIKLHPKKVLQVIAENPTTAINVCEGDCDDNNDCLGTLKCFHDAGANNKEIPGCTRSEAFDISSTYSTWDFCYEVPDDVKLSWESTYGDANTFVDKGGSIVDSSGKIHLYGNVWTAFKLDQPYEVKGNTRVTFKFEMIQEAEGHAICFEDDTVPDTFGGFQKRCIVVGGTEFDHWDGNHVHKVVLEREDDSNRITASVDVKIAHFFSRRGTYINFIAFVQDNDASPYEGVSTFYDITLYEEEINTSWEHVPKEAPLKELDETQLDLFSSVLSYNQEYQASIVEKCHTSSRKDGLTQEMQNFSLDKNRLIRKMKCLEKSCQKLEYFTDLQLPYSSFKFLGNSRSSFKYITSYPTLVNSDRNTYKLRYDCPGGSFVSFMSRELVLSSTQIPYEEEYDCNIFGFNCEKRTRYFNVPVHVWVRKIECTDIHQDAGLVVDTSDTYPTETFRSTEHQSEDVECRENYYVAGVECEEKDSFTFHCGTMKLLCKKIEIVPKYKAITTLEFYTKSNDWGEPTFTKELRTLDRKVTNFKIPTSGYPMMCVSPQTFNSRSLPPRNQWVDDETSLGISGLGFSISNLQVFYYQNGEIVTHSIDSDGTLGDESKNEFNSERPYTSNSIPGITQPSGAYYGIFLERSVAISTPLTNHEGIRSSGAITFYRKTNSNDWTQDGVVYGVESNHKLGLYAVDFVNSHTLKVHSNHFGVDYFSNVLSECPKHSTMNNSRKCICDYGFLAVNKEQTLTRLASVGDYCTLAFFSSNVVQTLEGEKNFIQILIKNSDRVFSKSGINFEEYDWSQNIEMSQFSEDSNNPENIAHVYNENLKVIDSTAPSSDETIITLENLNPGKKYLAVIKNFVSNTLNHEIVSFPIIPSCSCQSITNEDQTGRPTHLEITQKKGHITFKFTDNSKCENGFSFTRFKGYAEFVDDSSAATTFTNDFIFQAPTQCNSTITPELEASDDLTLSRLPIGNIYSYCVRAVKEGNYMDISGKAEEMRSVSSSSSICQSHQIAWESSITGLVSTEPNAGTLPIEKVKVSWQVISSTGRPLSCGNCSGKTTTDQGGVFQIEINIQNESFLYGKEEDDIPVKLFFSKTTKSDNNEIQHRFLCNEGQDDCDNAEGHIMYLRHLHFDTPVHIYDDTSVPFTGKLEVYGTECPIVGAKACPLHKRISAENQDALTGSLCVETKSDGSFEAPIVIGSVIYGVRFEYEEHDFQKTLDNPWNYESGVQIAEGGFYSKNNFYDVTRTRLVVQVAGGACNLPLGRSTIELRIKGCHKDNQIDFMERTYNQSSYEQIYNNVPAQFLEVRVIDVEKQNEGGYSSIDVLKDYFYGTDPIVRTINLLSTEEEDEIENELIEEEDGGDTGKDTSEVKDKDDYKSTEEDKETVRFQYDGELEMEVDVKGDELDCTPTDSKFKEGNSFHVVEYMKIVNISVKLRFNLKNGNYCNIVDQEKHKLSIVSNLGMDRIGGFEKFYNGLSDKEKELLSVCSTIAPPSGSASGPCLLDIDSGESGSGKELALTVGRPNIDEPYTKSVNIRVIGAANNVQHRADFFIHGVFSLGDGDSFALPTHQPVMVLRDPPGGGSFASYNNVRSSVRIYNTHDKSSNDGKVAMKLGITLEPDTNICAGGGLGVILINCKEAVGGNTDNDGKSYQDIKAVNADSEKTITNSFSTTWSYTTSTDPSIAGEESDVFVVPNLNVFYEEVYTVKWESKENEACGPKLDGDKFPSTVIFDIEAPTNKPAFAFFSRHHITTTQIPAILNTLDVELDKVDKVTAAIKDGETKVCCDKQELKGFCLPTEGTLRKCTIEDLEQVVFDSGELFESLIHWQSILNSADVTKRQAIDDDNYGSILNWFEKQEQFQYIESVDPTKLSKKEKERVHMEKGIAGYSQLAPESLTDTMTALNDRKDIVIDPLVSNKEAKQANRIQFSGAGGEYSLTLDRSSSLDMTTMSCADSDIMKVMAIWQKVVKFDPVSYAKKAIEEETGAKLPLEKYGVQAFRGRIKKYLSRVENDDFKKELKEVVKEQDEKRVDRMEAIKKMEDEKIAKVEQVKKEQEAIQDKIDNETNLKKKKKLIQEKFEAQIKLNEAQKELEKEREQKKKENLVKTVTKEEEEKTKKAQLSNEEKEKLQERIDNEKDPKKKQELTMKKLEAELKPPKTPEEIVEQKKAMKEQRNEERSNKDLKDRTQSKIAEDTGKKSKWDKGSFLKNALKKLDFAFTAGPMVLASMQAGCNLETKYEASPADLDFSTSVFGIGVDAYFTGEFQAVITHESFVTDTEAEGTSVSFSLSDPDIDDEFVVDIYYDEYYGTFIFNTVAGRSKCVWEKGTGRSEDPSLISLNPASSFIYPDEKMVFEVEMKNAGRTSDSFFYVAQEATSRNLDVKLGGSGIVNENGIVIQLYKGKPVIKQIIISRGLLAKGVEGYEFPAIDLTLKSKCEADMNTRQNTKDGMYVTIPLFNDVNAAGQQVLKWIKPCPKIHWRGDLNRERNFLINKRSKEESSGLSILKIVIFNPLSSQKKKMTDLAVEDNLENVYLRFRKLGSTIWEVGESSATLDGDLHEMDFLDPKLGVEEDNYGFASLFWRLDNLEGIDLQGEYEIILETKCKADVNAPAEVKGFQEEAISGLFDLQPPEQYGEKALPLRQDIIHGEEMKVLFTENIRCDKPHSFKIEVDIVGFTKLDNENGNNIQVSCRDNQLGFQVANVDPTKIDGRAFHVTITDVEDEARNPISNPIKFSKSFANLDIEDASTTFKFTIHDSICSEESVGARSNEVKSKIAENIGLDTEDRVQIHELKCIDDSMIVADAIISPEVDDRKLRKKLQSKSHRLLLKDNISYTLVSAFARKEKIMSRSLLKSLSAPTEEYSVSMIELKPSEKDKIKFSSSEKQLLEEEEIISSSKEYIASQFTRLIDRTVHRTINSKEEKERDIKELKGEVHNLSNELHFIKDKEMEELRVRDEERMEEMKEEQRELKEMIRKLSEGGGKQEMTPMYMLQVGIIVVGCMVVGLALFQHNKR</sequence>
<keyword evidence="3" id="KW-0472">Membrane</keyword>
<feature type="region of interest" description="Disordered" evidence="2">
    <location>
        <begin position="2517"/>
        <end position="2538"/>
    </location>
</feature>
<organism evidence="4 5">
    <name type="scientific">Chaetoceros tenuissimus</name>
    <dbReference type="NCBI Taxonomy" id="426638"/>
    <lineage>
        <taxon>Eukaryota</taxon>
        <taxon>Sar</taxon>
        <taxon>Stramenopiles</taxon>
        <taxon>Ochrophyta</taxon>
        <taxon>Bacillariophyta</taxon>
        <taxon>Coscinodiscophyceae</taxon>
        <taxon>Chaetocerotophycidae</taxon>
        <taxon>Chaetocerotales</taxon>
        <taxon>Chaetocerotaceae</taxon>
        <taxon>Chaetoceros</taxon>
    </lineage>
</organism>
<feature type="compositionally biased region" description="Basic and acidic residues" evidence="2">
    <location>
        <begin position="478"/>
        <end position="489"/>
    </location>
</feature>
<dbReference type="InterPro" id="IPR036426">
    <property type="entry name" value="Bulb-type_lectin_dom_sf"/>
</dbReference>
<feature type="compositionally biased region" description="Basic and acidic residues" evidence="2">
    <location>
        <begin position="3277"/>
        <end position="3297"/>
    </location>
</feature>
<dbReference type="PANTHER" id="PTHR24216">
    <property type="entry name" value="PAXILLIN-RELATED"/>
    <property type="match status" value="1"/>
</dbReference>
<feature type="compositionally biased region" description="Pro residues" evidence="2">
    <location>
        <begin position="706"/>
        <end position="724"/>
    </location>
</feature>
<feature type="coiled-coil region" evidence="1">
    <location>
        <begin position="4823"/>
        <end position="4890"/>
    </location>
</feature>
<feature type="transmembrane region" description="Helical" evidence="3">
    <location>
        <begin position="255"/>
        <end position="275"/>
    </location>
</feature>
<evidence type="ECO:0000313" key="4">
    <source>
        <dbReference type="EMBL" id="GFH52940.1"/>
    </source>
</evidence>
<dbReference type="PROSITE" id="PS50231">
    <property type="entry name" value="RICIN_B_LECTIN"/>
    <property type="match status" value="1"/>
</dbReference>
<feature type="compositionally biased region" description="Low complexity" evidence="2">
    <location>
        <begin position="1177"/>
        <end position="1202"/>
    </location>
</feature>
<feature type="region of interest" description="Disordered" evidence="2">
    <location>
        <begin position="478"/>
        <end position="499"/>
    </location>
</feature>
<feature type="transmembrane region" description="Helical" evidence="3">
    <location>
        <begin position="4900"/>
        <end position="4919"/>
    </location>
</feature>
<feature type="region of interest" description="Disordered" evidence="2">
    <location>
        <begin position="4005"/>
        <end position="4109"/>
    </location>
</feature>
<feature type="region of interest" description="Disordered" evidence="2">
    <location>
        <begin position="1085"/>
        <end position="1111"/>
    </location>
</feature>
<dbReference type="PANTHER" id="PTHR24216:SF65">
    <property type="entry name" value="PAXILLIN-LIKE PROTEIN 1"/>
    <property type="match status" value="1"/>
</dbReference>
<keyword evidence="1" id="KW-0175">Coiled coil</keyword>
<feature type="compositionally biased region" description="Acidic residues" evidence="2">
    <location>
        <begin position="3262"/>
        <end position="3276"/>
    </location>
</feature>
<feature type="region of interest" description="Disordered" evidence="2">
    <location>
        <begin position="1177"/>
        <end position="1210"/>
    </location>
</feature>
<keyword evidence="3" id="KW-1133">Transmembrane helix</keyword>
<dbReference type="EMBL" id="BLLK01000046">
    <property type="protein sequence ID" value="GFH52940.1"/>
    <property type="molecule type" value="Genomic_DNA"/>
</dbReference>
<proteinExistence type="predicted"/>
<feature type="region of interest" description="Disordered" evidence="2">
    <location>
        <begin position="688"/>
        <end position="840"/>
    </location>
</feature>
<keyword evidence="3" id="KW-0812">Transmembrane</keyword>
<evidence type="ECO:0000256" key="2">
    <source>
        <dbReference type="SAM" id="MobiDB-lite"/>
    </source>
</evidence>
<protein>
    <recommendedName>
        <fullName evidence="6">Bulb-type lectin domain-containing protein</fullName>
    </recommendedName>
</protein>
<dbReference type="Gene3D" id="2.90.10.10">
    <property type="entry name" value="Bulb-type lectin domain"/>
    <property type="match status" value="1"/>
</dbReference>
<gene>
    <name evidence="4" type="ORF">CTEN210_09416</name>
</gene>
<feature type="compositionally biased region" description="Low complexity" evidence="2">
    <location>
        <begin position="751"/>
        <end position="814"/>
    </location>
</feature>
<evidence type="ECO:0000313" key="5">
    <source>
        <dbReference type="Proteomes" id="UP001054902"/>
    </source>
</evidence>
<keyword evidence="5" id="KW-1185">Reference proteome</keyword>
<evidence type="ECO:0000256" key="3">
    <source>
        <dbReference type="SAM" id="Phobius"/>
    </source>
</evidence>
<evidence type="ECO:0000256" key="1">
    <source>
        <dbReference type="SAM" id="Coils"/>
    </source>
</evidence>
<feature type="compositionally biased region" description="Low complexity" evidence="2">
    <location>
        <begin position="1460"/>
        <end position="1487"/>
    </location>
</feature>
<feature type="compositionally biased region" description="Polar residues" evidence="2">
    <location>
        <begin position="1085"/>
        <end position="1098"/>
    </location>
</feature>
<feature type="region of interest" description="Disordered" evidence="2">
    <location>
        <begin position="1432"/>
        <end position="1490"/>
    </location>
</feature>
<feature type="compositionally biased region" description="Low complexity" evidence="2">
    <location>
        <begin position="821"/>
        <end position="836"/>
    </location>
</feature>
<feature type="region of interest" description="Disordered" evidence="2">
    <location>
        <begin position="3262"/>
        <end position="3297"/>
    </location>
</feature>
<dbReference type="Proteomes" id="UP001054902">
    <property type="component" value="Unassembled WGS sequence"/>
</dbReference>
<evidence type="ECO:0008006" key="6">
    <source>
        <dbReference type="Google" id="ProtNLM"/>
    </source>
</evidence>
<feature type="transmembrane region" description="Helical" evidence="3">
    <location>
        <begin position="287"/>
        <end position="308"/>
    </location>
</feature>
<dbReference type="SUPFAM" id="SSF51110">
    <property type="entry name" value="alpha-D-mannose-specific plant lectins"/>
    <property type="match status" value="1"/>
</dbReference>
<feature type="compositionally biased region" description="Low complexity" evidence="2">
    <location>
        <begin position="688"/>
        <end position="705"/>
    </location>
</feature>
<name>A0AAD3H773_9STRA</name>
<comment type="caution">
    <text evidence="4">The sequence shown here is derived from an EMBL/GenBank/DDBJ whole genome shotgun (WGS) entry which is preliminary data.</text>
</comment>
<reference evidence="4 5" key="1">
    <citation type="journal article" date="2021" name="Sci. Rep.">
        <title>The genome of the diatom Chaetoceros tenuissimus carries an ancient integrated fragment of an extant virus.</title>
        <authorList>
            <person name="Hongo Y."/>
            <person name="Kimura K."/>
            <person name="Takaki Y."/>
            <person name="Yoshida Y."/>
            <person name="Baba S."/>
            <person name="Kobayashi G."/>
            <person name="Nagasaki K."/>
            <person name="Hano T."/>
            <person name="Tomaru Y."/>
        </authorList>
    </citation>
    <scope>NUCLEOTIDE SEQUENCE [LARGE SCALE GENOMIC DNA]</scope>
    <source>
        <strain evidence="4 5">NIES-3715</strain>
    </source>
</reference>